<dbReference type="SUPFAM" id="SSF52540">
    <property type="entry name" value="P-loop containing nucleoside triphosphate hydrolases"/>
    <property type="match status" value="1"/>
</dbReference>
<name>A0A1M7I5D5_9ACTN</name>
<dbReference type="PROSITE" id="PS51755">
    <property type="entry name" value="OMPR_PHOB"/>
    <property type="match status" value="1"/>
</dbReference>
<dbReference type="InterPro" id="IPR005158">
    <property type="entry name" value="BTAD"/>
</dbReference>
<dbReference type="OrthoDB" id="4336084at2"/>
<dbReference type="Gene3D" id="3.40.50.300">
    <property type="entry name" value="P-loop containing nucleotide triphosphate hydrolases"/>
    <property type="match status" value="1"/>
</dbReference>
<dbReference type="Proteomes" id="UP000184111">
    <property type="component" value="Unassembled WGS sequence"/>
</dbReference>
<dbReference type="SUPFAM" id="SSF48452">
    <property type="entry name" value="TPR-like"/>
    <property type="match status" value="1"/>
</dbReference>
<accession>A0A1M7I5D5</accession>
<evidence type="ECO:0000313" key="8">
    <source>
        <dbReference type="EMBL" id="SHM35974.1"/>
    </source>
</evidence>
<keyword evidence="3" id="KW-0805">Transcription regulation</keyword>
<dbReference type="PANTHER" id="PTHR35807">
    <property type="entry name" value="TRANSCRIPTIONAL REGULATOR REDD-RELATED"/>
    <property type="match status" value="1"/>
</dbReference>
<dbReference type="GO" id="GO:0000160">
    <property type="term" value="P:phosphorelay signal transduction system"/>
    <property type="evidence" value="ECO:0007669"/>
    <property type="project" value="UniProtKB-KW"/>
</dbReference>
<dbReference type="PANTHER" id="PTHR35807:SF1">
    <property type="entry name" value="TRANSCRIPTIONAL REGULATOR REDD"/>
    <property type="match status" value="1"/>
</dbReference>
<dbReference type="RefSeq" id="WP_079189826.1">
    <property type="nucleotide sequence ID" value="NZ_FRBI01000010.1"/>
</dbReference>
<evidence type="ECO:0000256" key="4">
    <source>
        <dbReference type="ARBA" id="ARBA00023125"/>
    </source>
</evidence>
<keyword evidence="5" id="KW-0804">Transcription</keyword>
<sequence>MFVVGQDSGVGGGCDVASHDQGTGRGRVEFRALGPVEAVVDGRMVDLGTPKQRALLALLVSRVGRTVTVDVMLEELWEGRPPPSARTSLHAYVANLRRVLEPARARRTPATVLRTHGQGYLLDSREVQVDVHRFCERATAGWHAWGRGDRRQALGEFEAGLALWRGPAYAEVAHATHVVPEVERLEELRLSLVEGRCAALLAAGAHEMAVAELEAFTQAHPLREYGCELLSLALYRAGRQADALAVLRTNQRRLARELGIDPRPALQHLESEILNQAPALEWRPPTVPVARGAAPVVPAPRVGGTRASARAAAAEVFVGREPVLRQLADTLPAVAGRGQVVTVSGEAGIGKTGLLRHFAASAPVPVLWGACPEHVAAPPLWPWQQVLRVLAARLPQPSVPGPVAELLDRDARRPADGGDADADTLRRFDAIVDYLTRASHHTPLVVVLDHMHRADAASLRLLAHLAESVPAGRLLVAVCHRAGEAALVDTSAALARVETTRIVLDGLTVQDTQRLATAMLHREVGGHTAEGLWERTEGHPFYLRELIKQLAADQRIDQRLEQPHTVPVPVPVREVVLRRVGQLPQTAAWLLAVAAVAGRHFDIGVVAEAASVDIEAALEALDAAVAAGLVAEDPQRLGWFRFTHGLTAEVLHGATGRLRRAHLHSRIGTAAARTWPGSAYAGPGPVATTRYRPQDR</sequence>
<dbReference type="Gene3D" id="1.10.10.10">
    <property type="entry name" value="Winged helix-like DNA-binding domain superfamily/Winged helix DNA-binding domain"/>
    <property type="match status" value="1"/>
</dbReference>
<evidence type="ECO:0000256" key="5">
    <source>
        <dbReference type="ARBA" id="ARBA00023163"/>
    </source>
</evidence>
<gene>
    <name evidence="8" type="ORF">SAMN05216499_110150</name>
</gene>
<keyword evidence="2" id="KW-0902">Two-component regulatory system</keyword>
<dbReference type="SMART" id="SM01043">
    <property type="entry name" value="BTAD"/>
    <property type="match status" value="1"/>
</dbReference>
<protein>
    <submittedName>
        <fullName evidence="8">DNA-binding transcriptional activator of the SARP family</fullName>
    </submittedName>
</protein>
<dbReference type="InterPro" id="IPR036388">
    <property type="entry name" value="WH-like_DNA-bd_sf"/>
</dbReference>
<dbReference type="GO" id="GO:0003677">
    <property type="term" value="F:DNA binding"/>
    <property type="evidence" value="ECO:0007669"/>
    <property type="project" value="UniProtKB-UniRule"/>
</dbReference>
<dbReference type="CDD" id="cd00383">
    <property type="entry name" value="trans_reg_C"/>
    <property type="match status" value="1"/>
</dbReference>
<dbReference type="InterPro" id="IPR001867">
    <property type="entry name" value="OmpR/PhoB-type_DNA-bd"/>
</dbReference>
<keyword evidence="9" id="KW-1185">Reference proteome</keyword>
<organism evidence="8 9">
    <name type="scientific">Actinacidiphila paucisporea</name>
    <dbReference type="NCBI Taxonomy" id="310782"/>
    <lineage>
        <taxon>Bacteria</taxon>
        <taxon>Bacillati</taxon>
        <taxon>Actinomycetota</taxon>
        <taxon>Actinomycetes</taxon>
        <taxon>Kitasatosporales</taxon>
        <taxon>Streptomycetaceae</taxon>
        <taxon>Actinacidiphila</taxon>
    </lineage>
</organism>
<dbReference type="Pfam" id="PF13191">
    <property type="entry name" value="AAA_16"/>
    <property type="match status" value="1"/>
</dbReference>
<evidence type="ECO:0000256" key="3">
    <source>
        <dbReference type="ARBA" id="ARBA00023015"/>
    </source>
</evidence>
<dbReference type="SMART" id="SM00862">
    <property type="entry name" value="Trans_reg_C"/>
    <property type="match status" value="1"/>
</dbReference>
<evidence type="ECO:0000313" key="9">
    <source>
        <dbReference type="Proteomes" id="UP000184111"/>
    </source>
</evidence>
<evidence type="ECO:0000259" key="7">
    <source>
        <dbReference type="PROSITE" id="PS51755"/>
    </source>
</evidence>
<dbReference type="GO" id="GO:0006355">
    <property type="term" value="P:regulation of DNA-templated transcription"/>
    <property type="evidence" value="ECO:0007669"/>
    <property type="project" value="InterPro"/>
</dbReference>
<dbReference type="SMART" id="SM00382">
    <property type="entry name" value="AAA"/>
    <property type="match status" value="1"/>
</dbReference>
<keyword evidence="4 6" id="KW-0238">DNA-binding</keyword>
<dbReference type="Pfam" id="PF03704">
    <property type="entry name" value="BTAD"/>
    <property type="match status" value="1"/>
</dbReference>
<proteinExistence type="inferred from homology"/>
<comment type="similarity">
    <text evidence="1">Belongs to the AfsR/DnrI/RedD regulatory family.</text>
</comment>
<feature type="DNA-binding region" description="OmpR/PhoB-type" evidence="6">
    <location>
        <begin position="20"/>
        <end position="124"/>
    </location>
</feature>
<dbReference type="SUPFAM" id="SSF46894">
    <property type="entry name" value="C-terminal effector domain of the bipartite response regulators"/>
    <property type="match status" value="1"/>
</dbReference>
<dbReference type="AlphaFoldDB" id="A0A1M7I5D5"/>
<dbReference type="InterPro" id="IPR051677">
    <property type="entry name" value="AfsR-DnrI-RedD_regulator"/>
</dbReference>
<dbReference type="InterPro" id="IPR011990">
    <property type="entry name" value="TPR-like_helical_dom_sf"/>
</dbReference>
<reference evidence="8 9" key="1">
    <citation type="submission" date="2016-11" db="EMBL/GenBank/DDBJ databases">
        <authorList>
            <person name="Jaros S."/>
            <person name="Januszkiewicz K."/>
            <person name="Wedrychowicz H."/>
        </authorList>
    </citation>
    <scope>NUCLEOTIDE SEQUENCE [LARGE SCALE GENOMIC DNA]</scope>
    <source>
        <strain evidence="8 9">CGMCC 4.2025</strain>
    </source>
</reference>
<dbReference type="CDD" id="cd15831">
    <property type="entry name" value="BTAD"/>
    <property type="match status" value="1"/>
</dbReference>
<dbReference type="STRING" id="310782.SAMN05216499_110150"/>
<evidence type="ECO:0000256" key="2">
    <source>
        <dbReference type="ARBA" id="ARBA00023012"/>
    </source>
</evidence>
<dbReference type="Gene3D" id="1.25.40.10">
    <property type="entry name" value="Tetratricopeptide repeat domain"/>
    <property type="match status" value="1"/>
</dbReference>
<evidence type="ECO:0000256" key="1">
    <source>
        <dbReference type="ARBA" id="ARBA00005820"/>
    </source>
</evidence>
<dbReference type="EMBL" id="FRBI01000010">
    <property type="protein sequence ID" value="SHM35974.1"/>
    <property type="molecule type" value="Genomic_DNA"/>
</dbReference>
<dbReference type="InterPro" id="IPR041664">
    <property type="entry name" value="AAA_16"/>
</dbReference>
<dbReference type="InterPro" id="IPR003593">
    <property type="entry name" value="AAA+_ATPase"/>
</dbReference>
<feature type="domain" description="OmpR/PhoB-type" evidence="7">
    <location>
        <begin position="20"/>
        <end position="124"/>
    </location>
</feature>
<evidence type="ECO:0000256" key="6">
    <source>
        <dbReference type="PROSITE-ProRule" id="PRU01091"/>
    </source>
</evidence>
<dbReference type="Pfam" id="PF00486">
    <property type="entry name" value="Trans_reg_C"/>
    <property type="match status" value="1"/>
</dbReference>
<dbReference type="InterPro" id="IPR027417">
    <property type="entry name" value="P-loop_NTPase"/>
</dbReference>
<dbReference type="InterPro" id="IPR016032">
    <property type="entry name" value="Sig_transdc_resp-reg_C-effctor"/>
</dbReference>